<reference evidence="6" key="1">
    <citation type="submission" date="2022-07" db="EMBL/GenBank/DDBJ databases">
        <title>Marinobacter iranensis a new bacterium isolate from a hipersaline lake in Iran.</title>
        <authorList>
            <person name="Mohammad A.M.A."/>
            <person name="Cristina S.-P."/>
            <person name="Antonio V."/>
        </authorList>
    </citation>
    <scope>NUCLEOTIDE SEQUENCE</scope>
    <source>
        <strain evidence="6">71-i</strain>
    </source>
</reference>
<dbReference type="Pfam" id="PF14803">
    <property type="entry name" value="Zn_ribbon_Nudix"/>
    <property type="match status" value="1"/>
</dbReference>
<dbReference type="Pfam" id="PF00293">
    <property type="entry name" value="NUDIX"/>
    <property type="match status" value="1"/>
</dbReference>
<dbReference type="InterPro" id="IPR020084">
    <property type="entry name" value="NUDIX_hydrolase_CS"/>
</dbReference>
<dbReference type="InterPro" id="IPR015797">
    <property type="entry name" value="NUDIX_hydrolase-like_dom_sf"/>
</dbReference>
<feature type="domain" description="Nudix hydrolase" evidence="5">
    <location>
        <begin position="37"/>
        <end position="160"/>
    </location>
</feature>
<dbReference type="PANTHER" id="PTHR43222:SF2">
    <property type="entry name" value="NUDIX HYDROLASE 23, CHLOROPLASTIC"/>
    <property type="match status" value="1"/>
</dbReference>
<dbReference type="PANTHER" id="PTHR43222">
    <property type="entry name" value="NUDIX HYDROLASE 23"/>
    <property type="match status" value="1"/>
</dbReference>
<dbReference type="SUPFAM" id="SSF55811">
    <property type="entry name" value="Nudix"/>
    <property type="match status" value="1"/>
</dbReference>
<dbReference type="GO" id="GO:0016787">
    <property type="term" value="F:hydrolase activity"/>
    <property type="evidence" value="ECO:0007669"/>
    <property type="project" value="UniProtKB-KW"/>
</dbReference>
<accession>A0ABT5Y4P4</accession>
<dbReference type="EMBL" id="JANCMW010000001">
    <property type="protein sequence ID" value="MDF0748644.1"/>
    <property type="molecule type" value="Genomic_DNA"/>
</dbReference>
<protein>
    <submittedName>
        <fullName evidence="6">NUDIX hydrolase</fullName>
    </submittedName>
</protein>
<proteinExistence type="inferred from homology"/>
<dbReference type="PROSITE" id="PS00893">
    <property type="entry name" value="NUDIX_BOX"/>
    <property type="match status" value="1"/>
</dbReference>
<dbReference type="PROSITE" id="PS51462">
    <property type="entry name" value="NUDIX"/>
    <property type="match status" value="1"/>
</dbReference>
<dbReference type="Gene3D" id="2.20.70.10">
    <property type="match status" value="1"/>
</dbReference>
<comment type="caution">
    <text evidence="6">The sequence shown here is derived from an EMBL/GenBank/DDBJ whole genome shotgun (WGS) entry which is preliminary data.</text>
</comment>
<organism evidence="6 7">
    <name type="scientific">Marinobacter iranensis</name>
    <dbReference type="NCBI Taxonomy" id="2962607"/>
    <lineage>
        <taxon>Bacteria</taxon>
        <taxon>Pseudomonadati</taxon>
        <taxon>Pseudomonadota</taxon>
        <taxon>Gammaproteobacteria</taxon>
        <taxon>Pseudomonadales</taxon>
        <taxon>Marinobacteraceae</taxon>
        <taxon>Marinobacter</taxon>
    </lineage>
</organism>
<evidence type="ECO:0000256" key="2">
    <source>
        <dbReference type="ARBA" id="ARBA00022801"/>
    </source>
</evidence>
<evidence type="ECO:0000256" key="3">
    <source>
        <dbReference type="ARBA" id="ARBA00022842"/>
    </source>
</evidence>
<keyword evidence="2 4" id="KW-0378">Hydrolase</keyword>
<evidence type="ECO:0000313" key="6">
    <source>
        <dbReference type="EMBL" id="MDF0748644.1"/>
    </source>
</evidence>
<evidence type="ECO:0000256" key="4">
    <source>
        <dbReference type="RuleBase" id="RU003476"/>
    </source>
</evidence>
<sequence length="185" mass="20790">MPRYCTQCGSGPLSRGVPAGDTHERDYCTACGGIVYDNPRVIAGAIIEQDGRLLLCQRGIPPRVDTWTLPAGFMERGECVEEAARREVWEETGIDAEVTTPYSIFSVPPTNELYIIYRANVLAWDDPPGHETQAVDWFAPEQIPWELIFYPAIRQILERYIAERAGGTYGIYTGSMETGNIHFMR</sequence>
<dbReference type="InterPro" id="IPR020476">
    <property type="entry name" value="Nudix_hydrolase"/>
</dbReference>
<dbReference type="Gene3D" id="3.90.79.10">
    <property type="entry name" value="Nucleoside Triphosphate Pyrophosphohydrolase"/>
    <property type="match status" value="1"/>
</dbReference>
<dbReference type="Proteomes" id="UP001143391">
    <property type="component" value="Unassembled WGS sequence"/>
</dbReference>
<dbReference type="RefSeq" id="WP_275704137.1">
    <property type="nucleotide sequence ID" value="NZ_JANCMW010000001.1"/>
</dbReference>
<comment type="cofactor">
    <cofactor evidence="1">
        <name>Mg(2+)</name>
        <dbReference type="ChEBI" id="CHEBI:18420"/>
    </cofactor>
</comment>
<dbReference type="PRINTS" id="PR00502">
    <property type="entry name" value="NUDIXFAMILY"/>
</dbReference>
<evidence type="ECO:0000256" key="1">
    <source>
        <dbReference type="ARBA" id="ARBA00001946"/>
    </source>
</evidence>
<dbReference type="InterPro" id="IPR000086">
    <property type="entry name" value="NUDIX_hydrolase_dom"/>
</dbReference>
<dbReference type="InterPro" id="IPR029401">
    <property type="entry name" value="Nudix_N"/>
</dbReference>
<keyword evidence="7" id="KW-1185">Reference proteome</keyword>
<evidence type="ECO:0000259" key="5">
    <source>
        <dbReference type="PROSITE" id="PS51462"/>
    </source>
</evidence>
<keyword evidence="3" id="KW-0460">Magnesium</keyword>
<evidence type="ECO:0000313" key="7">
    <source>
        <dbReference type="Proteomes" id="UP001143391"/>
    </source>
</evidence>
<name>A0ABT5Y4P4_9GAMM</name>
<comment type="similarity">
    <text evidence="4">Belongs to the Nudix hydrolase family.</text>
</comment>
<gene>
    <name evidence="6" type="ORF">NLU14_00215</name>
</gene>